<reference evidence="4" key="1">
    <citation type="submission" date="2023-01" db="EMBL/GenBank/DDBJ databases">
        <title>Genome assembly of the deep-sea coral Lophelia pertusa.</title>
        <authorList>
            <person name="Herrera S."/>
            <person name="Cordes E."/>
        </authorList>
    </citation>
    <scope>NUCLEOTIDE SEQUENCE</scope>
    <source>
        <strain evidence="4">USNM1676648</strain>
        <tissue evidence="4">Polyp</tissue>
    </source>
</reference>
<dbReference type="Gene3D" id="3.40.50.720">
    <property type="entry name" value="NAD(P)-binding Rossmann-like Domain"/>
    <property type="match status" value="1"/>
</dbReference>
<proteinExistence type="inferred from homology"/>
<evidence type="ECO:0000313" key="4">
    <source>
        <dbReference type="EMBL" id="KAJ7394605.1"/>
    </source>
</evidence>
<evidence type="ECO:0000256" key="1">
    <source>
        <dbReference type="ARBA" id="ARBA00006484"/>
    </source>
</evidence>
<gene>
    <name evidence="4" type="ORF">OS493_000423</name>
</gene>
<organism evidence="4 5">
    <name type="scientific">Desmophyllum pertusum</name>
    <dbReference type="NCBI Taxonomy" id="174260"/>
    <lineage>
        <taxon>Eukaryota</taxon>
        <taxon>Metazoa</taxon>
        <taxon>Cnidaria</taxon>
        <taxon>Anthozoa</taxon>
        <taxon>Hexacorallia</taxon>
        <taxon>Scleractinia</taxon>
        <taxon>Caryophylliina</taxon>
        <taxon>Caryophylliidae</taxon>
        <taxon>Desmophyllum</taxon>
    </lineage>
</organism>
<sequence length="275" mass="30736">MRNLQEKKGQLEEEGKEYLGDTLIIKQMDVCSDESVKKAVKEVLDTEGRIDVLFNNAGVGIITALECVPIKMAKELFDVNYFGALRLIQGVLPGMKARQSGLILNNSSHYGIVGVPFVELYCSAKFAIEGLTESMAPILRQFHIRCCLLEPGPVQTPILPKANDWCQANGVDVTTIDPKTRSLMEMAFANIDRTFRSAMQSCEEVAQFVQEIILGEKNDLRYQTNQKFGPDEITAKLADPTGNASVDIITKNFFSEITVARKSRPGYFIIQSYYY</sequence>
<dbReference type="PROSITE" id="PS00061">
    <property type="entry name" value="ADH_SHORT"/>
    <property type="match status" value="1"/>
</dbReference>
<comment type="caution">
    <text evidence="4">The sequence shown here is derived from an EMBL/GenBank/DDBJ whole genome shotgun (WGS) entry which is preliminary data.</text>
</comment>
<dbReference type="GO" id="GO:0005829">
    <property type="term" value="C:cytosol"/>
    <property type="evidence" value="ECO:0007669"/>
    <property type="project" value="TreeGrafter"/>
</dbReference>
<dbReference type="PRINTS" id="PR00081">
    <property type="entry name" value="GDHRDH"/>
</dbReference>
<dbReference type="AlphaFoldDB" id="A0A9X0DC72"/>
<dbReference type="PRINTS" id="PR00080">
    <property type="entry name" value="SDRFAMILY"/>
</dbReference>
<dbReference type="InterPro" id="IPR036291">
    <property type="entry name" value="NAD(P)-bd_dom_sf"/>
</dbReference>
<protein>
    <submittedName>
        <fullName evidence="4">Uncharacterized protein</fullName>
    </submittedName>
</protein>
<dbReference type="Pfam" id="PF00106">
    <property type="entry name" value="adh_short"/>
    <property type="match status" value="1"/>
</dbReference>
<name>A0A9X0DC72_9CNID</name>
<accession>A0A9X0DC72</accession>
<comment type="similarity">
    <text evidence="1 3">Belongs to the short-chain dehydrogenases/reductases (SDR) family.</text>
</comment>
<dbReference type="GO" id="GO:0016491">
    <property type="term" value="F:oxidoreductase activity"/>
    <property type="evidence" value="ECO:0007669"/>
    <property type="project" value="UniProtKB-KW"/>
</dbReference>
<dbReference type="OrthoDB" id="47007at2759"/>
<dbReference type="InterPro" id="IPR020904">
    <property type="entry name" value="Sc_DH/Rdtase_CS"/>
</dbReference>
<dbReference type="EMBL" id="MU825396">
    <property type="protein sequence ID" value="KAJ7394605.1"/>
    <property type="molecule type" value="Genomic_DNA"/>
</dbReference>
<dbReference type="InterPro" id="IPR002347">
    <property type="entry name" value="SDR_fam"/>
</dbReference>
<evidence type="ECO:0000313" key="5">
    <source>
        <dbReference type="Proteomes" id="UP001163046"/>
    </source>
</evidence>
<keyword evidence="2" id="KW-0560">Oxidoreductase</keyword>
<dbReference type="PANTHER" id="PTHR43391:SF86">
    <property type="entry name" value="SHORT-CHAIN DEHYDROGENASE_REDUCTASE FAMILY PROTEIN"/>
    <property type="match status" value="1"/>
</dbReference>
<keyword evidence="5" id="KW-1185">Reference proteome</keyword>
<dbReference type="PANTHER" id="PTHR43391">
    <property type="entry name" value="RETINOL DEHYDROGENASE-RELATED"/>
    <property type="match status" value="1"/>
</dbReference>
<evidence type="ECO:0000256" key="3">
    <source>
        <dbReference type="RuleBase" id="RU000363"/>
    </source>
</evidence>
<dbReference type="Proteomes" id="UP001163046">
    <property type="component" value="Unassembled WGS sequence"/>
</dbReference>
<evidence type="ECO:0000256" key="2">
    <source>
        <dbReference type="ARBA" id="ARBA00023002"/>
    </source>
</evidence>
<dbReference type="SUPFAM" id="SSF51735">
    <property type="entry name" value="NAD(P)-binding Rossmann-fold domains"/>
    <property type="match status" value="1"/>
</dbReference>